<name>A0A392NB72_9FABA</name>
<reference evidence="1 2" key="1">
    <citation type="journal article" date="2018" name="Front. Plant Sci.">
        <title>Red Clover (Trifolium pratense) and Zigzag Clover (T. medium) - A Picture of Genomic Similarities and Differences.</title>
        <authorList>
            <person name="Dluhosova J."/>
            <person name="Istvanek J."/>
            <person name="Nedelnik J."/>
            <person name="Repkova J."/>
        </authorList>
    </citation>
    <scope>NUCLEOTIDE SEQUENCE [LARGE SCALE GENOMIC DNA]</scope>
    <source>
        <strain evidence="2">cv. 10/8</strain>
        <tissue evidence="1">Leaf</tissue>
    </source>
</reference>
<evidence type="ECO:0008006" key="3">
    <source>
        <dbReference type="Google" id="ProtNLM"/>
    </source>
</evidence>
<dbReference type="PANTHER" id="PTHR33067">
    <property type="entry name" value="RNA-DIRECTED DNA POLYMERASE-RELATED"/>
    <property type="match status" value="1"/>
</dbReference>
<dbReference type="InterPro" id="IPR021109">
    <property type="entry name" value="Peptidase_aspartic_dom_sf"/>
</dbReference>
<dbReference type="PANTHER" id="PTHR33067:SF9">
    <property type="entry name" value="RNA-DIRECTED DNA POLYMERASE"/>
    <property type="match status" value="1"/>
</dbReference>
<sequence length="165" mass="19007">MTLILADRTKVYPYGILEDVLVCVNDTIFPADFVVMDIEEDEEAPILLGRPFLTTEKALIDMETGEIKFMVDGNKVTFNVKDMLQQKKEIFEGLDEETNLSVRWLSKEDNFKFPQRYKSFEFDPNEKPKPLELKELPSHLKYIFLGEGETQPAIISKSLPPDDEA</sequence>
<keyword evidence="2" id="KW-1185">Reference proteome</keyword>
<protein>
    <recommendedName>
        <fullName evidence="3">Reverse transcriptase domain-containing protein</fullName>
    </recommendedName>
</protein>
<evidence type="ECO:0000313" key="1">
    <source>
        <dbReference type="EMBL" id="MCH96469.1"/>
    </source>
</evidence>
<comment type="caution">
    <text evidence="1">The sequence shown here is derived from an EMBL/GenBank/DDBJ whole genome shotgun (WGS) entry which is preliminary data.</text>
</comment>
<gene>
    <name evidence="1" type="ORF">A2U01_0017455</name>
</gene>
<evidence type="ECO:0000313" key="2">
    <source>
        <dbReference type="Proteomes" id="UP000265520"/>
    </source>
</evidence>
<organism evidence="1 2">
    <name type="scientific">Trifolium medium</name>
    <dbReference type="NCBI Taxonomy" id="97028"/>
    <lineage>
        <taxon>Eukaryota</taxon>
        <taxon>Viridiplantae</taxon>
        <taxon>Streptophyta</taxon>
        <taxon>Embryophyta</taxon>
        <taxon>Tracheophyta</taxon>
        <taxon>Spermatophyta</taxon>
        <taxon>Magnoliopsida</taxon>
        <taxon>eudicotyledons</taxon>
        <taxon>Gunneridae</taxon>
        <taxon>Pentapetalae</taxon>
        <taxon>rosids</taxon>
        <taxon>fabids</taxon>
        <taxon>Fabales</taxon>
        <taxon>Fabaceae</taxon>
        <taxon>Papilionoideae</taxon>
        <taxon>50 kb inversion clade</taxon>
        <taxon>NPAAA clade</taxon>
        <taxon>Hologalegina</taxon>
        <taxon>IRL clade</taxon>
        <taxon>Trifolieae</taxon>
        <taxon>Trifolium</taxon>
    </lineage>
</organism>
<dbReference type="Gene3D" id="2.40.70.10">
    <property type="entry name" value="Acid Proteases"/>
    <property type="match status" value="1"/>
</dbReference>
<accession>A0A392NB72</accession>
<dbReference type="AlphaFoldDB" id="A0A392NB72"/>
<dbReference type="CDD" id="cd00303">
    <property type="entry name" value="retropepsin_like"/>
    <property type="match status" value="1"/>
</dbReference>
<proteinExistence type="predicted"/>
<dbReference type="EMBL" id="LXQA010032397">
    <property type="protein sequence ID" value="MCH96469.1"/>
    <property type="molecule type" value="Genomic_DNA"/>
</dbReference>
<dbReference type="Proteomes" id="UP000265520">
    <property type="component" value="Unassembled WGS sequence"/>
</dbReference>